<keyword evidence="1" id="KW-0805">Transcription regulation</keyword>
<dbReference type="InterPro" id="IPR010982">
    <property type="entry name" value="Lambda_DNA-bd_dom_sf"/>
</dbReference>
<keyword evidence="2 5" id="KW-0238">DNA-binding</keyword>
<evidence type="ECO:0000259" key="4">
    <source>
        <dbReference type="PROSITE" id="PS50932"/>
    </source>
</evidence>
<keyword evidence="3" id="KW-0804">Transcription</keyword>
<comment type="caution">
    <text evidence="5">The sequence shown here is derived from an EMBL/GenBank/DDBJ whole genome shotgun (WGS) entry which is preliminary data.</text>
</comment>
<protein>
    <submittedName>
        <fullName evidence="5">LacI family DNA-binding transcriptional regulator</fullName>
    </submittedName>
</protein>
<dbReference type="InterPro" id="IPR028082">
    <property type="entry name" value="Peripla_BP_I"/>
</dbReference>
<dbReference type="EMBL" id="JACOOZ010000001">
    <property type="protein sequence ID" value="MBC5666792.1"/>
    <property type="molecule type" value="Genomic_DNA"/>
</dbReference>
<dbReference type="SUPFAM" id="SSF47413">
    <property type="entry name" value="lambda repressor-like DNA-binding domains"/>
    <property type="match status" value="1"/>
</dbReference>
<keyword evidence="6" id="KW-1185">Reference proteome</keyword>
<gene>
    <name evidence="5" type="ORF">H8S00_02130</name>
</gene>
<dbReference type="Proteomes" id="UP000597877">
    <property type="component" value="Unassembled WGS sequence"/>
</dbReference>
<dbReference type="Gene3D" id="3.40.50.2300">
    <property type="match status" value="2"/>
</dbReference>
<proteinExistence type="predicted"/>
<name>A0ABR7F0M8_9FIRM</name>
<dbReference type="RefSeq" id="WP_118589227.1">
    <property type="nucleotide sequence ID" value="NZ_JACOOZ010000001.1"/>
</dbReference>
<reference evidence="5 6" key="1">
    <citation type="submission" date="2020-08" db="EMBL/GenBank/DDBJ databases">
        <title>Genome public.</title>
        <authorList>
            <person name="Liu C."/>
            <person name="Sun Q."/>
        </authorList>
    </citation>
    <scope>NUCLEOTIDE SEQUENCE [LARGE SCALE GENOMIC DNA]</scope>
    <source>
        <strain evidence="5 6">BX4</strain>
    </source>
</reference>
<dbReference type="InterPro" id="IPR046335">
    <property type="entry name" value="LacI/GalR-like_sensor"/>
</dbReference>
<dbReference type="GO" id="GO:0003677">
    <property type="term" value="F:DNA binding"/>
    <property type="evidence" value="ECO:0007669"/>
    <property type="project" value="UniProtKB-KW"/>
</dbReference>
<dbReference type="PROSITE" id="PS00356">
    <property type="entry name" value="HTH_LACI_1"/>
    <property type="match status" value="1"/>
</dbReference>
<dbReference type="Gene3D" id="1.10.260.40">
    <property type="entry name" value="lambda repressor-like DNA-binding domains"/>
    <property type="match status" value="1"/>
</dbReference>
<dbReference type="PROSITE" id="PS50932">
    <property type="entry name" value="HTH_LACI_2"/>
    <property type="match status" value="1"/>
</dbReference>
<feature type="domain" description="HTH lacI-type" evidence="4">
    <location>
        <begin position="2"/>
        <end position="58"/>
    </location>
</feature>
<dbReference type="PANTHER" id="PTHR30146">
    <property type="entry name" value="LACI-RELATED TRANSCRIPTIONAL REPRESSOR"/>
    <property type="match status" value="1"/>
</dbReference>
<dbReference type="PANTHER" id="PTHR30146:SF149">
    <property type="entry name" value="HTH-TYPE TRANSCRIPTIONAL REGULATOR EBGR"/>
    <property type="match status" value="1"/>
</dbReference>
<sequence length="331" mass="37611">MARIKDIAEKSGVSVSAVSRILNNDPTLSASLETKRKVMKVAKKLGYKKIPKASKALFKLGILQWFSPKQEMEDSYYLDIRRGVEDFCLKNSVEIVRTFKTDVNYLEQLESVDGLICIGKFSDIEIKELIEITDNIVFLDMPVKNYLASSITMDFKKAVYDVMEYFEELGHKQVAFLGGMEYLDENTEFEDDRKRYYCEFCESRGYEYEKWLKTGMYSVDSGYEMMEEIIKSGDLPTGVFAASDQIAIGAIKALGDYKINVPERVSVMGFDDSDICRYSTPELATVHAPAYEMGQYGVNILFANSNLSRNAPIRIKMACKLVNRKSCGKVK</sequence>
<dbReference type="SMART" id="SM00354">
    <property type="entry name" value="HTH_LACI"/>
    <property type="match status" value="1"/>
</dbReference>
<dbReference type="InterPro" id="IPR000843">
    <property type="entry name" value="HTH_LacI"/>
</dbReference>
<evidence type="ECO:0000256" key="1">
    <source>
        <dbReference type="ARBA" id="ARBA00023015"/>
    </source>
</evidence>
<evidence type="ECO:0000313" key="5">
    <source>
        <dbReference type="EMBL" id="MBC5666792.1"/>
    </source>
</evidence>
<dbReference type="CDD" id="cd01392">
    <property type="entry name" value="HTH_LacI"/>
    <property type="match status" value="1"/>
</dbReference>
<dbReference type="Pfam" id="PF00356">
    <property type="entry name" value="LacI"/>
    <property type="match status" value="1"/>
</dbReference>
<accession>A0ABR7F0M8</accession>
<dbReference type="Pfam" id="PF13377">
    <property type="entry name" value="Peripla_BP_3"/>
    <property type="match status" value="1"/>
</dbReference>
<organism evidence="5 6">
    <name type="scientific">Eubacterium segne</name>
    <dbReference type="NCBI Taxonomy" id="2763045"/>
    <lineage>
        <taxon>Bacteria</taxon>
        <taxon>Bacillati</taxon>
        <taxon>Bacillota</taxon>
        <taxon>Clostridia</taxon>
        <taxon>Eubacteriales</taxon>
        <taxon>Eubacteriaceae</taxon>
        <taxon>Eubacterium</taxon>
    </lineage>
</organism>
<dbReference type="CDD" id="cd01544">
    <property type="entry name" value="PBP1_GalR"/>
    <property type="match status" value="1"/>
</dbReference>
<dbReference type="SUPFAM" id="SSF53822">
    <property type="entry name" value="Periplasmic binding protein-like I"/>
    <property type="match status" value="1"/>
</dbReference>
<evidence type="ECO:0000256" key="3">
    <source>
        <dbReference type="ARBA" id="ARBA00023163"/>
    </source>
</evidence>
<evidence type="ECO:0000313" key="6">
    <source>
        <dbReference type="Proteomes" id="UP000597877"/>
    </source>
</evidence>
<evidence type="ECO:0000256" key="2">
    <source>
        <dbReference type="ARBA" id="ARBA00023125"/>
    </source>
</evidence>